<reference evidence="6" key="1">
    <citation type="submission" date="2020-01" db="EMBL/GenBank/DDBJ databases">
        <title>Insect and environment-associated Actinomycetes.</title>
        <authorList>
            <person name="Currrie C."/>
            <person name="Chevrette M."/>
            <person name="Carlson C."/>
            <person name="Stubbendieck R."/>
            <person name="Wendt-Pienkowski E."/>
        </authorList>
    </citation>
    <scope>NUCLEOTIDE SEQUENCE</scope>
    <source>
        <strain evidence="6">SID505</strain>
    </source>
</reference>
<evidence type="ECO:0000256" key="1">
    <source>
        <dbReference type="ARBA" id="ARBA00023015"/>
    </source>
</evidence>
<accession>A0A6G3SYU5</accession>
<feature type="domain" description="HTH luxR-type" evidence="5">
    <location>
        <begin position="1"/>
        <end position="47"/>
    </location>
</feature>
<evidence type="ECO:0000256" key="3">
    <source>
        <dbReference type="ARBA" id="ARBA00023163"/>
    </source>
</evidence>
<name>A0A6G3SYU5_STRAQ</name>
<dbReference type="PRINTS" id="PR00038">
    <property type="entry name" value="HTHLUXR"/>
</dbReference>
<dbReference type="PROSITE" id="PS00622">
    <property type="entry name" value="HTH_LUXR_1"/>
    <property type="match status" value="1"/>
</dbReference>
<evidence type="ECO:0000313" key="6">
    <source>
        <dbReference type="EMBL" id="NEB88164.1"/>
    </source>
</evidence>
<protein>
    <submittedName>
        <fullName evidence="6">Response regulator transcription factor</fullName>
    </submittedName>
</protein>
<dbReference type="AlphaFoldDB" id="A0A6G3SYU5"/>
<dbReference type="InterPro" id="IPR000792">
    <property type="entry name" value="Tscrpt_reg_LuxR_C"/>
</dbReference>
<dbReference type="SUPFAM" id="SSF46894">
    <property type="entry name" value="C-terminal effector domain of the bipartite response regulators"/>
    <property type="match status" value="1"/>
</dbReference>
<dbReference type="CDD" id="cd06170">
    <property type="entry name" value="LuxR_C_like"/>
    <property type="match status" value="1"/>
</dbReference>
<dbReference type="GO" id="GO:0003677">
    <property type="term" value="F:DNA binding"/>
    <property type="evidence" value="ECO:0007669"/>
    <property type="project" value="UniProtKB-KW"/>
</dbReference>
<keyword evidence="3" id="KW-0804">Transcription</keyword>
<dbReference type="PANTHER" id="PTHR44688:SF16">
    <property type="entry name" value="DNA-BINDING TRANSCRIPTIONAL ACTIVATOR DEVR_DOSR"/>
    <property type="match status" value="1"/>
</dbReference>
<dbReference type="SMART" id="SM00421">
    <property type="entry name" value="HTH_LUXR"/>
    <property type="match status" value="1"/>
</dbReference>
<dbReference type="InterPro" id="IPR036388">
    <property type="entry name" value="WH-like_DNA-bd_sf"/>
</dbReference>
<evidence type="ECO:0000256" key="4">
    <source>
        <dbReference type="SAM" id="MobiDB-lite"/>
    </source>
</evidence>
<dbReference type="EMBL" id="JAAGMK010000842">
    <property type="protein sequence ID" value="NEB88164.1"/>
    <property type="molecule type" value="Genomic_DNA"/>
</dbReference>
<dbReference type="RefSeq" id="WP_164259770.1">
    <property type="nucleotide sequence ID" value="NZ_JAAGMK010000842.1"/>
</dbReference>
<dbReference type="GO" id="GO:0006355">
    <property type="term" value="P:regulation of DNA-templated transcription"/>
    <property type="evidence" value="ECO:0007669"/>
    <property type="project" value="InterPro"/>
</dbReference>
<keyword evidence="1" id="KW-0805">Transcription regulation</keyword>
<feature type="region of interest" description="Disordered" evidence="4">
    <location>
        <begin position="50"/>
        <end position="76"/>
    </location>
</feature>
<proteinExistence type="predicted"/>
<sequence length="76" mass="7652">ARGLSNAEIAEALVVSEHTVKTHVSNVLSKLGLRDRIQAVICAYETGLVAPSAGGETGGPSPGRGSDTPAEDRPGG</sequence>
<dbReference type="Pfam" id="PF00196">
    <property type="entry name" value="GerE"/>
    <property type="match status" value="1"/>
</dbReference>
<evidence type="ECO:0000256" key="2">
    <source>
        <dbReference type="ARBA" id="ARBA00023125"/>
    </source>
</evidence>
<evidence type="ECO:0000259" key="5">
    <source>
        <dbReference type="PROSITE" id="PS50043"/>
    </source>
</evidence>
<dbReference type="PROSITE" id="PS50043">
    <property type="entry name" value="HTH_LUXR_2"/>
    <property type="match status" value="1"/>
</dbReference>
<feature type="non-terminal residue" evidence="6">
    <location>
        <position position="1"/>
    </location>
</feature>
<dbReference type="PANTHER" id="PTHR44688">
    <property type="entry name" value="DNA-BINDING TRANSCRIPTIONAL ACTIVATOR DEVR_DOSR"/>
    <property type="match status" value="1"/>
</dbReference>
<organism evidence="6">
    <name type="scientific">Streptomyces anulatus</name>
    <name type="common">Streptomyces chrysomallus</name>
    <dbReference type="NCBI Taxonomy" id="1892"/>
    <lineage>
        <taxon>Bacteria</taxon>
        <taxon>Bacillati</taxon>
        <taxon>Actinomycetota</taxon>
        <taxon>Actinomycetes</taxon>
        <taxon>Kitasatosporales</taxon>
        <taxon>Streptomycetaceae</taxon>
        <taxon>Streptomyces</taxon>
    </lineage>
</organism>
<keyword evidence="2" id="KW-0238">DNA-binding</keyword>
<gene>
    <name evidence="6" type="ORF">G3I43_28940</name>
</gene>
<dbReference type="InterPro" id="IPR016032">
    <property type="entry name" value="Sig_transdc_resp-reg_C-effctor"/>
</dbReference>
<comment type="caution">
    <text evidence="6">The sequence shown here is derived from an EMBL/GenBank/DDBJ whole genome shotgun (WGS) entry which is preliminary data.</text>
</comment>
<dbReference type="Gene3D" id="1.10.10.10">
    <property type="entry name" value="Winged helix-like DNA-binding domain superfamily/Winged helix DNA-binding domain"/>
    <property type="match status" value="1"/>
</dbReference>